<feature type="transmembrane region" description="Helical" evidence="1">
    <location>
        <begin position="21"/>
        <end position="39"/>
    </location>
</feature>
<dbReference type="STRING" id="393762.SAMN05660472_01907"/>
<name>A0A1G9EC57_9FIRM</name>
<keyword evidence="3" id="KW-1185">Reference proteome</keyword>
<keyword evidence="1" id="KW-0472">Membrane</keyword>
<proteinExistence type="predicted"/>
<sequence>MKVKMDIAKIFLTPPSTMFERISLFLMLVVTFMVFFGPLRFSTMEPIEAVFTAAIPAMSISWSWIVLLRSIFRKKDFSKKAN</sequence>
<gene>
    <name evidence="2" type="ORF">SAMN05660472_01907</name>
</gene>
<dbReference type="RefSeq" id="WP_090553463.1">
    <property type="nucleotide sequence ID" value="NZ_FNFP01000003.1"/>
</dbReference>
<evidence type="ECO:0000256" key="1">
    <source>
        <dbReference type="SAM" id="Phobius"/>
    </source>
</evidence>
<evidence type="ECO:0000313" key="2">
    <source>
        <dbReference type="EMBL" id="SDK73683.1"/>
    </source>
</evidence>
<evidence type="ECO:0000313" key="3">
    <source>
        <dbReference type="Proteomes" id="UP000198718"/>
    </source>
</evidence>
<dbReference type="OrthoDB" id="1975296at2"/>
<protein>
    <submittedName>
        <fullName evidence="2">Uncharacterized protein</fullName>
    </submittedName>
</protein>
<keyword evidence="1" id="KW-1133">Transmembrane helix</keyword>
<reference evidence="2 3" key="1">
    <citation type="submission" date="2016-10" db="EMBL/GenBank/DDBJ databases">
        <authorList>
            <person name="de Groot N.N."/>
        </authorList>
    </citation>
    <scope>NUCLEOTIDE SEQUENCE [LARGE SCALE GENOMIC DNA]</scope>
    <source>
        <strain evidence="2 3">DSM 18346</strain>
    </source>
</reference>
<dbReference type="EMBL" id="FNFP01000003">
    <property type="protein sequence ID" value="SDK73683.1"/>
    <property type="molecule type" value="Genomic_DNA"/>
</dbReference>
<accession>A0A1G9EC57</accession>
<dbReference type="Proteomes" id="UP000198718">
    <property type="component" value="Unassembled WGS sequence"/>
</dbReference>
<keyword evidence="1" id="KW-0812">Transmembrane</keyword>
<dbReference type="AlphaFoldDB" id="A0A1G9EC57"/>
<organism evidence="2 3">
    <name type="scientific">Natronincola ferrireducens</name>
    <dbReference type="NCBI Taxonomy" id="393762"/>
    <lineage>
        <taxon>Bacteria</taxon>
        <taxon>Bacillati</taxon>
        <taxon>Bacillota</taxon>
        <taxon>Clostridia</taxon>
        <taxon>Peptostreptococcales</taxon>
        <taxon>Natronincolaceae</taxon>
        <taxon>Natronincola</taxon>
    </lineage>
</organism>
<feature type="transmembrane region" description="Helical" evidence="1">
    <location>
        <begin position="51"/>
        <end position="72"/>
    </location>
</feature>